<evidence type="ECO:0000313" key="1">
    <source>
        <dbReference type="EMBL" id="AIW03554.1"/>
    </source>
</evidence>
<dbReference type="OrthoDB" id="40616at10239"/>
<dbReference type="EMBL" id="KM236246">
    <property type="protein sequence ID" value="AIW03554.1"/>
    <property type="molecule type" value="Genomic_DNA"/>
</dbReference>
<sequence length="138" mass="16201">MDIEAMSKHLREVAGYQYVGKPNNVQTRDALKYQTEQLLESYRQELGFSEPFKAKLKIEQVEGMLTFTETIGEARARIRREVKRISDSHLKDKPFTKVNVQIAMDEVGRYLYQETCYYKMMYGIELDKLFLGALEDED</sequence>
<keyword evidence="2" id="KW-1185">Reference proteome</keyword>
<proteinExistence type="predicted"/>
<name>A0A0A0RPL6_9CAUD</name>
<reference evidence="1 2" key="1">
    <citation type="submission" date="2014-07" db="EMBL/GenBank/DDBJ databases">
        <title>Complete Genome of Bacillus megaterium Myophage Moonbeam.</title>
        <authorList>
            <person name="Cadungog J.N."/>
            <person name="Khatemi B.E."/>
            <person name="Hernandez A.C."/>
            <person name="Everett G.F.K."/>
        </authorList>
    </citation>
    <scope>NUCLEOTIDE SEQUENCE [LARGE SCALE GENOMIC DNA]</scope>
</reference>
<dbReference type="RefSeq" id="YP_009151719.1">
    <property type="nucleotide sequence ID" value="NC_027374.1"/>
</dbReference>
<evidence type="ECO:0000313" key="2">
    <source>
        <dbReference type="Proteomes" id="UP000030207"/>
    </source>
</evidence>
<protein>
    <submittedName>
        <fullName evidence="1">Uncharacterized protein</fullName>
    </submittedName>
</protein>
<dbReference type="Proteomes" id="UP000030207">
    <property type="component" value="Segment"/>
</dbReference>
<accession>A0A0A0RPL6</accession>
<gene>
    <name evidence="1" type="ORF">CPT_Moonbeam156</name>
</gene>
<organism evidence="1 2">
    <name type="scientific">Bacillus phage Moonbeam</name>
    <dbReference type="NCBI Taxonomy" id="1540091"/>
    <lineage>
        <taxon>Viruses</taxon>
        <taxon>Duplodnaviria</taxon>
        <taxon>Heunggongvirae</taxon>
        <taxon>Uroviricota</taxon>
        <taxon>Caudoviricetes</taxon>
        <taxon>Herelleviridae</taxon>
        <taxon>Bastillevirinae</taxon>
        <taxon>Moonbeamvirus</taxon>
        <taxon>Moonbeamvirus moonbeam</taxon>
    </lineage>
</organism>
<dbReference type="KEGG" id="vg:24608131"/>
<dbReference type="GeneID" id="24608131"/>